<evidence type="ECO:0000313" key="4">
    <source>
        <dbReference type="EMBL" id="MBZ5711135.1"/>
    </source>
</evidence>
<dbReference type="SMART" id="SM00487">
    <property type="entry name" value="DEXDc"/>
    <property type="match status" value="1"/>
</dbReference>
<keyword evidence="1" id="KW-0378">Hydrolase</keyword>
<dbReference type="PROSITE" id="PS51192">
    <property type="entry name" value="HELICASE_ATP_BIND_1"/>
    <property type="match status" value="1"/>
</dbReference>
<dbReference type="Gene3D" id="3.40.50.10810">
    <property type="entry name" value="Tandem AAA-ATPase domain"/>
    <property type="match status" value="2"/>
</dbReference>
<comment type="caution">
    <text evidence="4">The sequence shown here is derived from an EMBL/GenBank/DDBJ whole genome shotgun (WGS) entry which is preliminary data.</text>
</comment>
<dbReference type="Pfam" id="PF00271">
    <property type="entry name" value="Helicase_C"/>
    <property type="match status" value="1"/>
</dbReference>
<dbReference type="InterPro" id="IPR027417">
    <property type="entry name" value="P-loop_NTPase"/>
</dbReference>
<organism evidence="4 5">
    <name type="scientific">Nannocystis pusilla</name>
    <dbReference type="NCBI Taxonomy" id="889268"/>
    <lineage>
        <taxon>Bacteria</taxon>
        <taxon>Pseudomonadati</taxon>
        <taxon>Myxococcota</taxon>
        <taxon>Polyangia</taxon>
        <taxon>Nannocystales</taxon>
        <taxon>Nannocystaceae</taxon>
        <taxon>Nannocystis</taxon>
    </lineage>
</organism>
<dbReference type="InterPro" id="IPR001650">
    <property type="entry name" value="Helicase_C-like"/>
</dbReference>
<dbReference type="InterPro" id="IPR049730">
    <property type="entry name" value="SNF2/RAD54-like_C"/>
</dbReference>
<dbReference type="Gene3D" id="3.40.50.300">
    <property type="entry name" value="P-loop containing nucleotide triphosphate hydrolases"/>
    <property type="match status" value="1"/>
</dbReference>
<dbReference type="PANTHER" id="PTHR10799">
    <property type="entry name" value="SNF2/RAD54 HELICASE FAMILY"/>
    <property type="match status" value="1"/>
</dbReference>
<reference evidence="4" key="1">
    <citation type="submission" date="2021-08" db="EMBL/GenBank/DDBJ databases">
        <authorList>
            <person name="Stevens D.C."/>
        </authorList>
    </citation>
    <scope>NUCLEOTIDE SEQUENCE</scope>
    <source>
        <strain evidence="4">DSM 53165</strain>
    </source>
</reference>
<proteinExistence type="predicted"/>
<dbReference type="InterPro" id="IPR014001">
    <property type="entry name" value="Helicase_ATP-bd"/>
</dbReference>
<evidence type="ECO:0000313" key="5">
    <source>
        <dbReference type="Proteomes" id="UP001139031"/>
    </source>
</evidence>
<feature type="domain" description="Helicase ATP-binding" evidence="2">
    <location>
        <begin position="40"/>
        <end position="315"/>
    </location>
</feature>
<dbReference type="InterPro" id="IPR038718">
    <property type="entry name" value="SNF2-like_sf"/>
</dbReference>
<name>A0ABS7TSD2_9BACT</name>
<protein>
    <submittedName>
        <fullName evidence="4">DEAD/DEAH box helicase</fullName>
    </submittedName>
</protein>
<evidence type="ECO:0000256" key="1">
    <source>
        <dbReference type="ARBA" id="ARBA00022801"/>
    </source>
</evidence>
<keyword evidence="4" id="KW-0347">Helicase</keyword>
<dbReference type="InterPro" id="IPR000330">
    <property type="entry name" value="SNF2_N"/>
</dbReference>
<keyword evidence="4" id="KW-0067">ATP-binding</keyword>
<dbReference type="SUPFAM" id="SSF52540">
    <property type="entry name" value="P-loop containing nucleoside triphosphate hydrolases"/>
    <property type="match status" value="2"/>
</dbReference>
<accession>A0ABS7TSD2</accession>
<dbReference type="GO" id="GO:0004386">
    <property type="term" value="F:helicase activity"/>
    <property type="evidence" value="ECO:0007669"/>
    <property type="project" value="UniProtKB-KW"/>
</dbReference>
<evidence type="ECO:0000259" key="3">
    <source>
        <dbReference type="PROSITE" id="PS51194"/>
    </source>
</evidence>
<dbReference type="CDD" id="cd18793">
    <property type="entry name" value="SF2_C_SNF"/>
    <property type="match status" value="1"/>
</dbReference>
<keyword evidence="5" id="KW-1185">Reference proteome</keyword>
<dbReference type="EMBL" id="JAIRAU010000023">
    <property type="protein sequence ID" value="MBZ5711135.1"/>
    <property type="molecule type" value="Genomic_DNA"/>
</dbReference>
<evidence type="ECO:0000259" key="2">
    <source>
        <dbReference type="PROSITE" id="PS51192"/>
    </source>
</evidence>
<dbReference type="Proteomes" id="UP001139031">
    <property type="component" value="Unassembled WGS sequence"/>
</dbReference>
<dbReference type="RefSeq" id="WP_224192907.1">
    <property type="nucleotide sequence ID" value="NZ_JAIRAU010000023.1"/>
</dbReference>
<feature type="domain" description="Helicase C-terminal" evidence="3">
    <location>
        <begin position="777"/>
        <end position="937"/>
    </location>
</feature>
<sequence>MTLRDQSWLRTFLDLGAHAQQGNISSRDIERQEDTVLRALEILQDHPGVVLADEVGMGKTFEALGVLAARAHVAPESRFLVITPGPDLNKKWTREIRRFIADAGGGRKVYGGLEPDAILDVGRLGDLLVEAPRRRVLIAPISLFLRGVRDDHADLLDLFCRYKRLPGPTRAAIFRRFRDGACQREPAETFFGKFNYAALEPHLAAAFTRTDGNEPTLDAAYAEHGNELFSADNKAGKILDLLDLARYRLARALLPTFDLLVVDEAHKLKNRETKRALSLSQALRQRFRNALFLTATPFQLGIDELRQVFALFSLAQTAPLDLRERAENLLTDIRDYQDAYAGFERDWGRVDPVLAAELGQHLERSPDLAQLPDNPALRPVALHLRRLIELKDTRIEPALRRWMVRSRRDDRFLYRDHRPRRLPVEGPAMIPFLAYERLIAELFDQKHPTHKAAVEINMVSSYSAAQRSEMLSDEKTAAIPSIERYRGLLRDILKNLSDERDSHPKLSHVLGDVLRAAEERGEKTLIFCARIQTLHELQRKLHDAWEDRLLDRWRHAYPDATHTDVFGERGEDRHARGRHALLQQRFHRTQDFLYFALRERYLQTLLDFEDWGERHLDAIVERAEPLLRQVRTGPTSAERINFCILKRVVERAAVDLRRERDPAWARDFADVIQRICDPRFIPHGYDLVKDELEESEDGHLTPTWNISREHAQLVVRSRPHLWTYFRGNMYGLPDERRIQLVERLARYLTARYVPFIADVIARAKSAGLAVDPVPSRELLDLVDDFWQSPVGRGYVVQLRQFLQYFHYELSEESQDKLLDGELLEGRFVRQTSDGEARERLRETFNTPLYPMVLIANEVMQEGLDLQRSCCRVIHHDLPWNPAQLEQRVGRVDRLGGRIHKLRDKDRDAKLEILYPLIQQTIDMRIHQVVRQREKWLEFLLGAPPDPQEYAEVNTPPPPLPTALADRLRIDLRPRVPS</sequence>
<keyword evidence="4" id="KW-0547">Nucleotide-binding</keyword>
<dbReference type="SMART" id="SM00490">
    <property type="entry name" value="HELICc"/>
    <property type="match status" value="1"/>
</dbReference>
<dbReference type="Pfam" id="PF00176">
    <property type="entry name" value="SNF2-rel_dom"/>
    <property type="match status" value="2"/>
</dbReference>
<gene>
    <name evidence="4" type="ORF">K7C98_17960</name>
</gene>
<dbReference type="PROSITE" id="PS51194">
    <property type="entry name" value="HELICASE_CTER"/>
    <property type="match status" value="1"/>
</dbReference>